<protein>
    <submittedName>
        <fullName evidence="1">Uncharacterized protein</fullName>
    </submittedName>
</protein>
<keyword evidence="2" id="KW-1185">Reference proteome</keyword>
<dbReference type="Proteomes" id="UP000334019">
    <property type="component" value="Chromosome"/>
</dbReference>
<accession>A0A5Q2RSW2</accession>
<evidence type="ECO:0000313" key="1">
    <source>
        <dbReference type="EMBL" id="QGG96295.1"/>
    </source>
</evidence>
<reference evidence="1 2" key="1">
    <citation type="submission" date="2019-11" db="EMBL/GenBank/DDBJ databases">
        <authorList>
            <person name="He Y."/>
        </authorList>
    </citation>
    <scope>NUCLEOTIDE SEQUENCE [LARGE SCALE GENOMIC DNA]</scope>
    <source>
        <strain evidence="1 2">SCSIO 58843</strain>
    </source>
</reference>
<dbReference type="EMBL" id="CP045851">
    <property type="protein sequence ID" value="QGG96295.1"/>
    <property type="molecule type" value="Genomic_DNA"/>
</dbReference>
<dbReference type="AlphaFoldDB" id="A0A5Q2RSW2"/>
<organism evidence="1 2">
    <name type="scientific">Actinomarinicola tropica</name>
    <dbReference type="NCBI Taxonomy" id="2789776"/>
    <lineage>
        <taxon>Bacteria</taxon>
        <taxon>Bacillati</taxon>
        <taxon>Actinomycetota</taxon>
        <taxon>Acidimicrobiia</taxon>
        <taxon>Acidimicrobiales</taxon>
        <taxon>Iamiaceae</taxon>
        <taxon>Actinomarinicola</taxon>
    </lineage>
</organism>
<dbReference type="KEGG" id="atq:GH723_14980"/>
<gene>
    <name evidence="1" type="ORF">GH723_14980</name>
</gene>
<proteinExistence type="predicted"/>
<dbReference type="RefSeq" id="WP_153760399.1">
    <property type="nucleotide sequence ID" value="NZ_CP045851.1"/>
</dbReference>
<sequence>MALNNLDPASLRWSHNDRTDELYRVHDGDEAWAAVLVAPRARPSGDLGRRVTDAEAEEIVRQRSDWHPYCWEDDLRSADHRVRMQVLEGR</sequence>
<name>A0A5Q2RSW2_9ACTN</name>
<evidence type="ECO:0000313" key="2">
    <source>
        <dbReference type="Proteomes" id="UP000334019"/>
    </source>
</evidence>